<dbReference type="Proteomes" id="UP000027997">
    <property type="component" value="Unassembled WGS sequence"/>
</dbReference>
<dbReference type="SUPFAM" id="SSF75169">
    <property type="entry name" value="DsrEFH-like"/>
    <property type="match status" value="1"/>
</dbReference>
<dbReference type="EMBL" id="JOJP01000001">
    <property type="protein sequence ID" value="KEI71882.1"/>
    <property type="molecule type" value="Genomic_DNA"/>
</dbReference>
<dbReference type="eggNOG" id="COG2923">
    <property type="taxonomic scope" value="Bacteria"/>
</dbReference>
<evidence type="ECO:0000313" key="2">
    <source>
        <dbReference type="EMBL" id="KEI71882.1"/>
    </source>
</evidence>
<evidence type="ECO:0000313" key="3">
    <source>
        <dbReference type="Proteomes" id="UP000027997"/>
    </source>
</evidence>
<dbReference type="NCBIfam" id="TIGR03010">
    <property type="entry name" value="sulf_tusC_dsrF"/>
    <property type="match status" value="1"/>
</dbReference>
<dbReference type="PANTHER" id="PTHR38780">
    <property type="entry name" value="PROTEIN TUSC"/>
    <property type="match status" value="1"/>
</dbReference>
<dbReference type="NCBIfam" id="NF001238">
    <property type="entry name" value="PRK00211.1"/>
    <property type="match status" value="1"/>
</dbReference>
<protein>
    <submittedName>
        <fullName evidence="2">Uncharacterized protein</fullName>
    </submittedName>
</protein>
<sequence length="119" mass="13003">MSHSVCVISTRAPYSGQAAREALDTALVSASYDIETSLLLMGDGVYQLLEGQDSGQIPRKNISAMLQVLPLYGIETIHVDHASLEERGITPEALQEGVTMLAEGELPQFIQQHSRVFNF</sequence>
<organism evidence="2 3">
    <name type="scientific">Endozoicomonas elysicola</name>
    <dbReference type="NCBI Taxonomy" id="305900"/>
    <lineage>
        <taxon>Bacteria</taxon>
        <taxon>Pseudomonadati</taxon>
        <taxon>Pseudomonadota</taxon>
        <taxon>Gammaproteobacteria</taxon>
        <taxon>Oceanospirillales</taxon>
        <taxon>Endozoicomonadaceae</taxon>
        <taxon>Endozoicomonas</taxon>
    </lineage>
</organism>
<proteinExistence type="inferred from homology"/>
<dbReference type="PANTHER" id="PTHR38780:SF1">
    <property type="entry name" value="PROTEIN TUSC"/>
    <property type="match status" value="1"/>
</dbReference>
<comment type="similarity">
    <text evidence="1">Belongs to the DsrF/TusC family.</text>
</comment>
<dbReference type="Pfam" id="PF02635">
    <property type="entry name" value="DsrE"/>
    <property type="match status" value="1"/>
</dbReference>
<dbReference type="RefSeq" id="WP_026258410.1">
    <property type="nucleotide sequence ID" value="NZ_JOJP01000001.1"/>
</dbReference>
<dbReference type="InterPro" id="IPR003787">
    <property type="entry name" value="Sulphur_relay_DsrE/F-like"/>
</dbReference>
<reference evidence="2 3" key="1">
    <citation type="submission" date="2014-06" db="EMBL/GenBank/DDBJ databases">
        <title>Whole Genome Sequences of Three Symbiotic Endozoicomonas Bacteria.</title>
        <authorList>
            <person name="Neave M.J."/>
            <person name="Apprill A."/>
            <person name="Voolstra C.R."/>
        </authorList>
    </citation>
    <scope>NUCLEOTIDE SEQUENCE [LARGE SCALE GENOMIC DNA]</scope>
    <source>
        <strain evidence="2 3">DSM 22380</strain>
    </source>
</reference>
<dbReference type="AlphaFoldDB" id="A0A081KCK6"/>
<dbReference type="Gene3D" id="3.40.1260.10">
    <property type="entry name" value="DsrEFH-like"/>
    <property type="match status" value="1"/>
</dbReference>
<dbReference type="STRING" id="305900.GV64_15080"/>
<name>A0A081KCK6_9GAMM</name>
<keyword evidence="3" id="KW-1185">Reference proteome</keyword>
<evidence type="ECO:0000256" key="1">
    <source>
        <dbReference type="ARBA" id="ARBA00005996"/>
    </source>
</evidence>
<dbReference type="InterPro" id="IPR027396">
    <property type="entry name" value="DsrEFH-like"/>
</dbReference>
<gene>
    <name evidence="2" type="ORF">GV64_15080</name>
</gene>
<dbReference type="InterPro" id="IPR017462">
    <property type="entry name" value="Sulphur_relay_TusC/DsrF"/>
</dbReference>
<accession>A0A081KCK6</accession>
<comment type="caution">
    <text evidence="2">The sequence shown here is derived from an EMBL/GenBank/DDBJ whole genome shotgun (WGS) entry which is preliminary data.</text>
</comment>